<dbReference type="EMBL" id="CP012672">
    <property type="protein sequence ID" value="AUX30836.1"/>
    <property type="molecule type" value="Genomic_DNA"/>
</dbReference>
<gene>
    <name evidence="3" type="ORF">SOCE836_029500</name>
</gene>
<dbReference type="InterPro" id="IPR025280">
    <property type="entry name" value="SNIPE"/>
</dbReference>
<proteinExistence type="predicted"/>
<keyword evidence="1" id="KW-0175">Coiled coil</keyword>
<evidence type="ECO:0000313" key="3">
    <source>
        <dbReference type="EMBL" id="AUX30836.1"/>
    </source>
</evidence>
<reference evidence="3 4" key="1">
    <citation type="submission" date="2015-09" db="EMBL/GenBank/DDBJ databases">
        <title>Sorangium comparison.</title>
        <authorList>
            <person name="Zaburannyi N."/>
            <person name="Bunk B."/>
            <person name="Overmann J."/>
            <person name="Mueller R."/>
        </authorList>
    </citation>
    <scope>NUCLEOTIDE SEQUENCE [LARGE SCALE GENOMIC DNA]</scope>
    <source>
        <strain evidence="3 4">So ce836</strain>
    </source>
</reference>
<dbReference type="Pfam" id="PF13455">
    <property type="entry name" value="MUG113"/>
    <property type="match status" value="1"/>
</dbReference>
<dbReference type="Proteomes" id="UP000295497">
    <property type="component" value="Chromosome"/>
</dbReference>
<evidence type="ECO:0000313" key="4">
    <source>
        <dbReference type="Proteomes" id="UP000295497"/>
    </source>
</evidence>
<feature type="coiled-coil region" evidence="1">
    <location>
        <begin position="420"/>
        <end position="508"/>
    </location>
</feature>
<dbReference type="Pfam" id="PF13250">
    <property type="entry name" value="SNIPE"/>
    <property type="match status" value="1"/>
</dbReference>
<protein>
    <recommendedName>
        <fullName evidence="2">Bacteriophage T5 Orf172 DNA-binding domain-containing protein</fullName>
    </recommendedName>
</protein>
<dbReference type="AlphaFoldDB" id="A0A4P2QLX6"/>
<sequence>MELVLIVLFVVALATAAFFASKEHKTSGSLRQAAGSLRQMESSLQQVNGELKRALDTNGGLCQHVASLQEQLQRLSRYQTIVDAEAAAAGIRAQTETWAAQLRAHAQAAATEVAAGARREADRLLADARATHAQAHTAADALKAQVSAEAQAAQAAARASVVDAEAAAAGIRAQTETWAAQLRAHAQAAATELAAGARREADRLLADARATHAQAQTAADALKAQVSAEAQAAQAAARASVQATLAQASADAARVVDSANRRAEEIAGAALTAQREAKRLEQTAQAMKNVIEGYGDRYVMPTAGLLDELAEEFGFAEAGQRLKAARGKCRDMISDGLAATCEYAEANRRTTAIAFVLDAFNGKVDTILADVRHDNFGTLQQKIRDAFMLVNQGGRAFREARILPEYLDARLEELRWAVVAQELKVKEREEQRQIKERIREEERAQREFEKAKKEAEKEEETIRKAMEKARRDVEKANDDERARYEQKLLELSERLRAAEEKNQRAISMAQQTKAGHVYIISNVGSFGEHVYKIGMTRRLEPLDRVRELGDASVPFEFDVHAMISSQDAPSLERVLHQRFVRNQVNKVNPRKEFFRVPLHDIRQEIERMSLEVTWTLAAEAREFRETQAIERAMASKTFDEAAWLEAQAKAEAAPTFERDLAEATA</sequence>
<evidence type="ECO:0000256" key="1">
    <source>
        <dbReference type="SAM" id="Coils"/>
    </source>
</evidence>
<feature type="domain" description="Bacteriophage T5 Orf172 DNA-binding" evidence="2">
    <location>
        <begin position="525"/>
        <end position="608"/>
    </location>
</feature>
<name>A0A4P2QLX6_SORCE</name>
<feature type="coiled-coil region" evidence="1">
    <location>
        <begin position="263"/>
        <end position="297"/>
    </location>
</feature>
<dbReference type="InterPro" id="IPR018306">
    <property type="entry name" value="Phage_T5_Orf172_DNA-bd"/>
</dbReference>
<evidence type="ECO:0000259" key="2">
    <source>
        <dbReference type="SMART" id="SM00974"/>
    </source>
</evidence>
<dbReference type="SMART" id="SM00974">
    <property type="entry name" value="T5orf172"/>
    <property type="match status" value="1"/>
</dbReference>
<organism evidence="3 4">
    <name type="scientific">Sorangium cellulosum</name>
    <name type="common">Polyangium cellulosum</name>
    <dbReference type="NCBI Taxonomy" id="56"/>
    <lineage>
        <taxon>Bacteria</taxon>
        <taxon>Pseudomonadati</taxon>
        <taxon>Myxococcota</taxon>
        <taxon>Polyangia</taxon>
        <taxon>Polyangiales</taxon>
        <taxon>Polyangiaceae</taxon>
        <taxon>Sorangium</taxon>
    </lineage>
</organism>
<dbReference type="RefSeq" id="WP_237245304.1">
    <property type="nucleotide sequence ID" value="NZ_CP012672.1"/>
</dbReference>
<accession>A0A4P2QLX6</accession>